<dbReference type="GO" id="GO:0030288">
    <property type="term" value="C:outer membrane-bounded periplasmic space"/>
    <property type="evidence" value="ECO:0007669"/>
    <property type="project" value="TreeGrafter"/>
</dbReference>
<keyword evidence="6 17" id="KW-0812">Transmembrane</keyword>
<dbReference type="Gene3D" id="3.90.1310.40">
    <property type="match status" value="1"/>
</dbReference>
<dbReference type="PANTHER" id="PTHR32282:SF32">
    <property type="entry name" value="PENICILLIN-BINDING PROTEIN 2A"/>
    <property type="match status" value="1"/>
</dbReference>
<evidence type="ECO:0000256" key="7">
    <source>
        <dbReference type="ARBA" id="ARBA00022801"/>
    </source>
</evidence>
<evidence type="ECO:0000256" key="15">
    <source>
        <dbReference type="ARBA" id="ARBA00049902"/>
    </source>
</evidence>
<keyword evidence="7" id="KW-0378">Hydrolase</keyword>
<evidence type="ECO:0000256" key="1">
    <source>
        <dbReference type="ARBA" id="ARBA00022475"/>
    </source>
</evidence>
<evidence type="ECO:0000256" key="16">
    <source>
        <dbReference type="SAM" id="MobiDB-lite"/>
    </source>
</evidence>
<evidence type="ECO:0000256" key="12">
    <source>
        <dbReference type="ARBA" id="ARBA00023268"/>
    </source>
</evidence>
<dbReference type="RefSeq" id="WP_117320762.1">
    <property type="nucleotide sequence ID" value="NZ_QVTD01000002.1"/>
</dbReference>
<comment type="caution">
    <text evidence="20">The sequence shown here is derived from an EMBL/GenBank/DDBJ whole genome shotgun (WGS) entry which is preliminary data.</text>
</comment>
<dbReference type="Gene3D" id="2.60.40.10">
    <property type="entry name" value="Immunoglobulins"/>
    <property type="match status" value="1"/>
</dbReference>
<keyword evidence="12" id="KW-0511">Multifunctional enzyme</keyword>
<feature type="domain" description="Glycosyl transferase family 51" evidence="19">
    <location>
        <begin position="98"/>
        <end position="283"/>
    </location>
</feature>
<keyword evidence="10 17" id="KW-1133">Transmembrane helix</keyword>
<keyword evidence="8" id="KW-0133">Cell shape</keyword>
<evidence type="ECO:0000256" key="2">
    <source>
        <dbReference type="ARBA" id="ARBA00022645"/>
    </source>
</evidence>
<keyword evidence="5" id="KW-0808">Transferase</keyword>
<evidence type="ECO:0000256" key="13">
    <source>
        <dbReference type="ARBA" id="ARBA00023316"/>
    </source>
</evidence>
<gene>
    <name evidence="20" type="ORF">D0466_01290</name>
</gene>
<name>A0A372LIL4_9BACI</name>
<dbReference type="GO" id="GO:0006508">
    <property type="term" value="P:proteolysis"/>
    <property type="evidence" value="ECO:0007669"/>
    <property type="project" value="UniProtKB-KW"/>
</dbReference>
<evidence type="ECO:0000256" key="17">
    <source>
        <dbReference type="SAM" id="Phobius"/>
    </source>
</evidence>
<evidence type="ECO:0000259" key="19">
    <source>
        <dbReference type="Pfam" id="PF00912"/>
    </source>
</evidence>
<dbReference type="Gene3D" id="1.10.3810.10">
    <property type="entry name" value="Biosynthetic peptidoglycan transglycosylase-like"/>
    <property type="match status" value="1"/>
</dbReference>
<keyword evidence="4" id="KW-0328">Glycosyltransferase</keyword>
<evidence type="ECO:0000256" key="3">
    <source>
        <dbReference type="ARBA" id="ARBA00022670"/>
    </source>
</evidence>
<dbReference type="GO" id="GO:0009252">
    <property type="term" value="P:peptidoglycan biosynthetic process"/>
    <property type="evidence" value="ECO:0007669"/>
    <property type="project" value="UniProtKB-KW"/>
</dbReference>
<proteinExistence type="predicted"/>
<dbReference type="InterPro" id="IPR001460">
    <property type="entry name" value="PCN-bd_Tpept"/>
</dbReference>
<dbReference type="OrthoDB" id="9766909at2"/>
<keyword evidence="13" id="KW-0961">Cell wall biogenesis/degradation</keyword>
<dbReference type="Pfam" id="PF00912">
    <property type="entry name" value="Transgly"/>
    <property type="match status" value="1"/>
</dbReference>
<comment type="catalytic activity">
    <reaction evidence="14">
        <text>Preferential cleavage: (Ac)2-L-Lys-D-Ala-|-D-Ala. Also transpeptidation of peptidyl-alanyl moieties that are N-acyl substituents of D-alanine.</text>
        <dbReference type="EC" id="3.4.16.4"/>
    </reaction>
</comment>
<evidence type="ECO:0000256" key="10">
    <source>
        <dbReference type="ARBA" id="ARBA00022989"/>
    </source>
</evidence>
<dbReference type="GO" id="GO:0008658">
    <property type="term" value="F:penicillin binding"/>
    <property type="evidence" value="ECO:0007669"/>
    <property type="project" value="InterPro"/>
</dbReference>
<dbReference type="SUPFAM" id="SSF53955">
    <property type="entry name" value="Lysozyme-like"/>
    <property type="match status" value="1"/>
</dbReference>
<dbReference type="InterPro" id="IPR013783">
    <property type="entry name" value="Ig-like_fold"/>
</dbReference>
<feature type="transmembrane region" description="Helical" evidence="17">
    <location>
        <begin position="31"/>
        <end position="64"/>
    </location>
</feature>
<dbReference type="AlphaFoldDB" id="A0A372LIL4"/>
<evidence type="ECO:0000313" key="20">
    <source>
        <dbReference type="EMBL" id="RFU66239.1"/>
    </source>
</evidence>
<dbReference type="SUPFAM" id="SSF56601">
    <property type="entry name" value="beta-lactamase/transpeptidase-like"/>
    <property type="match status" value="1"/>
</dbReference>
<evidence type="ECO:0000256" key="11">
    <source>
        <dbReference type="ARBA" id="ARBA00023136"/>
    </source>
</evidence>
<dbReference type="InterPro" id="IPR001264">
    <property type="entry name" value="Glyco_trans_51"/>
</dbReference>
<dbReference type="PANTHER" id="PTHR32282">
    <property type="entry name" value="BINDING PROTEIN TRANSPEPTIDASE, PUTATIVE-RELATED"/>
    <property type="match status" value="1"/>
</dbReference>
<evidence type="ECO:0000256" key="8">
    <source>
        <dbReference type="ARBA" id="ARBA00022960"/>
    </source>
</evidence>
<keyword evidence="21" id="KW-1185">Reference proteome</keyword>
<keyword evidence="9" id="KW-0573">Peptidoglycan synthesis</keyword>
<keyword evidence="3" id="KW-0645">Protease</keyword>
<dbReference type="GO" id="GO:0071555">
    <property type="term" value="P:cell wall organization"/>
    <property type="evidence" value="ECO:0007669"/>
    <property type="project" value="UniProtKB-KW"/>
</dbReference>
<evidence type="ECO:0000256" key="5">
    <source>
        <dbReference type="ARBA" id="ARBA00022679"/>
    </source>
</evidence>
<dbReference type="InterPro" id="IPR036950">
    <property type="entry name" value="PBP_transglycosylase"/>
</dbReference>
<evidence type="ECO:0000313" key="21">
    <source>
        <dbReference type="Proteomes" id="UP000262939"/>
    </source>
</evidence>
<feature type="domain" description="Penicillin-binding protein transpeptidase" evidence="18">
    <location>
        <begin position="419"/>
        <end position="665"/>
    </location>
</feature>
<dbReference type="InterPro" id="IPR012338">
    <property type="entry name" value="Beta-lactam/transpept-like"/>
</dbReference>
<feature type="compositionally biased region" description="Polar residues" evidence="16">
    <location>
        <begin position="902"/>
        <end position="920"/>
    </location>
</feature>
<dbReference type="InterPro" id="IPR050396">
    <property type="entry name" value="Glycosyltr_51/Transpeptidase"/>
</dbReference>
<dbReference type="InterPro" id="IPR023346">
    <property type="entry name" value="Lysozyme-like_dom_sf"/>
</dbReference>
<evidence type="ECO:0000259" key="18">
    <source>
        <dbReference type="Pfam" id="PF00905"/>
    </source>
</evidence>
<keyword evidence="1" id="KW-1003">Cell membrane</keyword>
<evidence type="ECO:0000256" key="4">
    <source>
        <dbReference type="ARBA" id="ARBA00022676"/>
    </source>
</evidence>
<dbReference type="GO" id="GO:0008955">
    <property type="term" value="F:peptidoglycan glycosyltransferase activity"/>
    <property type="evidence" value="ECO:0007669"/>
    <property type="project" value="UniProtKB-EC"/>
</dbReference>
<feature type="region of interest" description="Disordered" evidence="16">
    <location>
        <begin position="902"/>
        <end position="936"/>
    </location>
</feature>
<evidence type="ECO:0000256" key="6">
    <source>
        <dbReference type="ARBA" id="ARBA00022692"/>
    </source>
</evidence>
<accession>A0A372LIL4</accession>
<protein>
    <submittedName>
        <fullName evidence="20">Penicillin-binding protein</fullName>
    </submittedName>
</protein>
<dbReference type="GO" id="GO:0008360">
    <property type="term" value="P:regulation of cell shape"/>
    <property type="evidence" value="ECO:0007669"/>
    <property type="project" value="UniProtKB-KW"/>
</dbReference>
<keyword evidence="2" id="KW-0121">Carboxypeptidase</keyword>
<organism evidence="20 21">
    <name type="scientific">Peribacillus glennii</name>
    <dbReference type="NCBI Taxonomy" id="2303991"/>
    <lineage>
        <taxon>Bacteria</taxon>
        <taxon>Bacillati</taxon>
        <taxon>Bacillota</taxon>
        <taxon>Bacilli</taxon>
        <taxon>Bacillales</taxon>
        <taxon>Bacillaceae</taxon>
        <taxon>Peribacillus</taxon>
    </lineage>
</organism>
<evidence type="ECO:0000256" key="14">
    <source>
        <dbReference type="ARBA" id="ARBA00034000"/>
    </source>
</evidence>
<sequence length="936" mass="103501">MTNNPNGQLPSHWKRITEFLRDKKTGRYSRITYGVIWNLFLLSIVLIILGLSFAGGVGAGYFAAMVKDEPIRTKSELRKDIYNYEETSEIYFANNVYLGKLKTDLEREEITLDHISKHLSNAVIATEDEYFYEHDGVVPKAIMRAIFQELTNSALQSGGSTLTQQLIKNQILTNEVSFERKAKEILLALRVEKFFEKDEILQTYLNVSTFGRNSSGRNIAGVQAAAEGIFGKSAKDLNIPQSAFIAGLPQSPFGYTPYTQQGTIKDNLEPGLSRMKTVLKRMKDGNYISETEYQHALNYDIKKDFIGNKPSPAEKYPWVTFEIEKRSIDILSKILAKEAGYEERDLKADKDLQEQYLKLADRNLHQNGYKIYSTIDKKIYDRMEEAVKDYQYYGSPKPEQVKDSETGQKKTVMEPVETGAMLIANKTGRIISFVGGRDHNREATNHATKALRQNGSTMKPLLVYGPGIELGKLAPGSVKANVPISMNDGSATGWRPTNSGGGSYTGLATAREALAKSYNIPAALFYADIKNQQPVKYLEKMGFSSLMPQDYNSLSMSLGGMQKGVTVEENVNAFATFANDGKFVDAYMIEKILAKDGKVIYKHKSNPVNVFTPQTSYLTLDMMRDVISSGTAASLRSQLSFSADWAGKTGTTQNLWDAWFVASNPNVTFGTWIGYDTPKSLEQTYQGISYSKRNIYLWAKLMNETYNIQPKLIAPKKRFEMPGGIVRRSYCAASGLLPSESCSSAGLVKTDLFIAKYMPSRTDESFTGGGLFVRIGNKRYAALPSTPAEFTSTGFIVNPNNFEQIGGKYIIDPGSLPINDKSGVSPIASSEVLKDNGKVPSPPTARMQGRTLIWDPHPEGDVIGYRIYSNGKKAGIVKAGGNLSFGSGRGSFYVTAVDIEGNESSPSNVVSRKGTASGNKKTGLDIAPNHRKPKKS</sequence>
<comment type="catalytic activity">
    <reaction evidence="15">
        <text>[GlcNAc-(1-&gt;4)-Mur2Ac(oyl-L-Ala-gamma-D-Glu-L-Lys-D-Ala-D-Ala)](n)-di-trans,octa-cis-undecaprenyl diphosphate + beta-D-GlcNAc-(1-&gt;4)-Mur2Ac(oyl-L-Ala-gamma-D-Glu-L-Lys-D-Ala-D-Ala)-di-trans,octa-cis-undecaprenyl diphosphate = [GlcNAc-(1-&gt;4)-Mur2Ac(oyl-L-Ala-gamma-D-Glu-L-Lys-D-Ala-D-Ala)](n+1)-di-trans,octa-cis-undecaprenyl diphosphate + di-trans,octa-cis-undecaprenyl diphosphate + H(+)</text>
        <dbReference type="Rhea" id="RHEA:23708"/>
        <dbReference type="Rhea" id="RHEA-COMP:9602"/>
        <dbReference type="Rhea" id="RHEA-COMP:9603"/>
        <dbReference type="ChEBI" id="CHEBI:15378"/>
        <dbReference type="ChEBI" id="CHEBI:58405"/>
        <dbReference type="ChEBI" id="CHEBI:60033"/>
        <dbReference type="ChEBI" id="CHEBI:78435"/>
        <dbReference type="EC" id="2.4.99.28"/>
    </reaction>
</comment>
<dbReference type="Proteomes" id="UP000262939">
    <property type="component" value="Unassembled WGS sequence"/>
</dbReference>
<dbReference type="Gene3D" id="3.40.710.10">
    <property type="entry name" value="DD-peptidase/beta-lactamase superfamily"/>
    <property type="match status" value="1"/>
</dbReference>
<reference evidence="20 21" key="1">
    <citation type="submission" date="2018-08" db="EMBL/GenBank/DDBJ databases">
        <title>Bacillus chawlae sp. nov., Bacillus glennii sp. nov., and Bacillus saganii sp. nov. Isolated from the Vehicle Assembly Building at Kennedy Space Center where the Viking Spacecraft were Assembled.</title>
        <authorList>
            <person name="Seuylemezian A."/>
            <person name="Vaishampayan P."/>
        </authorList>
    </citation>
    <scope>NUCLEOTIDE SEQUENCE [LARGE SCALE GENOMIC DNA]</scope>
    <source>
        <strain evidence="20 21">V44-8</strain>
    </source>
</reference>
<dbReference type="EMBL" id="QVTD01000002">
    <property type="protein sequence ID" value="RFU66239.1"/>
    <property type="molecule type" value="Genomic_DNA"/>
</dbReference>
<keyword evidence="11 17" id="KW-0472">Membrane</keyword>
<dbReference type="Pfam" id="PF00905">
    <property type="entry name" value="Transpeptidase"/>
    <property type="match status" value="1"/>
</dbReference>
<dbReference type="GO" id="GO:0009002">
    <property type="term" value="F:serine-type D-Ala-D-Ala carboxypeptidase activity"/>
    <property type="evidence" value="ECO:0007669"/>
    <property type="project" value="UniProtKB-EC"/>
</dbReference>
<evidence type="ECO:0000256" key="9">
    <source>
        <dbReference type="ARBA" id="ARBA00022984"/>
    </source>
</evidence>